<dbReference type="InterPro" id="IPR033334">
    <property type="entry name" value="LNG1/2"/>
</dbReference>
<dbReference type="EMBL" id="JAFEMO010000012">
    <property type="protein sequence ID" value="KAH7554468.1"/>
    <property type="molecule type" value="Genomic_DNA"/>
</dbReference>
<feature type="compositionally biased region" description="Polar residues" evidence="1">
    <location>
        <begin position="492"/>
        <end position="504"/>
    </location>
</feature>
<reference evidence="3 4" key="1">
    <citation type="submission" date="2021-02" db="EMBL/GenBank/DDBJ databases">
        <title>Plant Genome Project.</title>
        <authorList>
            <person name="Zhang R.-G."/>
        </authorList>
    </citation>
    <scope>NUCLEOTIDE SEQUENCE [LARGE SCALE GENOMIC DNA]</scope>
    <source>
        <tissue evidence="3">Leaves</tissue>
    </source>
</reference>
<feature type="compositionally biased region" description="Polar residues" evidence="1">
    <location>
        <begin position="652"/>
        <end position="666"/>
    </location>
</feature>
<feature type="region of interest" description="Disordered" evidence="1">
    <location>
        <begin position="288"/>
        <end position="307"/>
    </location>
</feature>
<feature type="compositionally biased region" description="Low complexity" evidence="1">
    <location>
        <begin position="87"/>
        <end position="105"/>
    </location>
</feature>
<feature type="compositionally biased region" description="Low complexity" evidence="1">
    <location>
        <begin position="404"/>
        <end position="420"/>
    </location>
</feature>
<dbReference type="Proteomes" id="UP000827721">
    <property type="component" value="Unassembled WGS sequence"/>
</dbReference>
<evidence type="ECO:0000256" key="1">
    <source>
        <dbReference type="SAM" id="MobiDB-lite"/>
    </source>
</evidence>
<dbReference type="InterPro" id="IPR025486">
    <property type="entry name" value="DUF4378"/>
</dbReference>
<feature type="region of interest" description="Disordered" evidence="1">
    <location>
        <begin position="460"/>
        <end position="504"/>
    </location>
</feature>
<comment type="caution">
    <text evidence="3">The sequence shown here is derived from an EMBL/GenBank/DDBJ whole genome shotgun (WGS) entry which is preliminary data.</text>
</comment>
<feature type="compositionally biased region" description="Basic and acidic residues" evidence="1">
    <location>
        <begin position="693"/>
        <end position="706"/>
    </location>
</feature>
<feature type="compositionally biased region" description="Polar residues" evidence="1">
    <location>
        <begin position="291"/>
        <end position="303"/>
    </location>
</feature>
<dbReference type="PANTHER" id="PTHR31680:SF15">
    <property type="entry name" value="PROTEIN LONGIFOLIA 2"/>
    <property type="match status" value="1"/>
</dbReference>
<feature type="compositionally biased region" description="Polar residues" evidence="1">
    <location>
        <begin position="680"/>
        <end position="692"/>
    </location>
</feature>
<feature type="compositionally biased region" description="Polar residues" evidence="1">
    <location>
        <begin position="106"/>
        <end position="126"/>
    </location>
</feature>
<feature type="compositionally biased region" description="Polar residues" evidence="1">
    <location>
        <begin position="323"/>
        <end position="332"/>
    </location>
</feature>
<feature type="region of interest" description="Disordered" evidence="1">
    <location>
        <begin position="614"/>
        <end position="633"/>
    </location>
</feature>
<name>A0ABQ8HD87_9ROSI</name>
<accession>A0ABQ8HD87</accession>
<feature type="region of interest" description="Disordered" evidence="1">
    <location>
        <begin position="44"/>
        <end position="147"/>
    </location>
</feature>
<feature type="domain" description="DUF4378" evidence="2">
    <location>
        <begin position="857"/>
        <end position="1035"/>
    </location>
</feature>
<evidence type="ECO:0000313" key="3">
    <source>
        <dbReference type="EMBL" id="KAH7554468.1"/>
    </source>
</evidence>
<feature type="region of interest" description="Disordered" evidence="1">
    <location>
        <begin position="317"/>
        <end position="422"/>
    </location>
</feature>
<feature type="compositionally biased region" description="Basic and acidic residues" evidence="1">
    <location>
        <begin position="667"/>
        <end position="679"/>
    </location>
</feature>
<feature type="region of interest" description="Disordered" evidence="1">
    <location>
        <begin position="541"/>
        <end position="560"/>
    </location>
</feature>
<dbReference type="Pfam" id="PF14309">
    <property type="entry name" value="DUF4378"/>
    <property type="match status" value="1"/>
</dbReference>
<evidence type="ECO:0000259" key="2">
    <source>
        <dbReference type="Pfam" id="PF14309"/>
    </source>
</evidence>
<organism evidence="3 4">
    <name type="scientific">Xanthoceras sorbifolium</name>
    <dbReference type="NCBI Taxonomy" id="99658"/>
    <lineage>
        <taxon>Eukaryota</taxon>
        <taxon>Viridiplantae</taxon>
        <taxon>Streptophyta</taxon>
        <taxon>Embryophyta</taxon>
        <taxon>Tracheophyta</taxon>
        <taxon>Spermatophyta</taxon>
        <taxon>Magnoliopsida</taxon>
        <taxon>eudicotyledons</taxon>
        <taxon>Gunneridae</taxon>
        <taxon>Pentapetalae</taxon>
        <taxon>rosids</taxon>
        <taxon>malvids</taxon>
        <taxon>Sapindales</taxon>
        <taxon>Sapindaceae</taxon>
        <taxon>Xanthoceroideae</taxon>
        <taxon>Xanthoceras</taxon>
    </lineage>
</organism>
<dbReference type="PANTHER" id="PTHR31680">
    <property type="entry name" value="LONGIFOLIA PROTEIN"/>
    <property type="match status" value="1"/>
</dbReference>
<feature type="compositionally biased region" description="Basic and acidic residues" evidence="1">
    <location>
        <begin position="57"/>
        <end position="75"/>
    </location>
</feature>
<gene>
    <name evidence="3" type="ORF">JRO89_XS12G0220900</name>
</gene>
<feature type="compositionally biased region" description="Basic and acidic residues" evidence="1">
    <location>
        <begin position="363"/>
        <end position="379"/>
    </location>
</feature>
<evidence type="ECO:0000313" key="4">
    <source>
        <dbReference type="Proteomes" id="UP000827721"/>
    </source>
</evidence>
<protein>
    <recommendedName>
        <fullName evidence="2">DUF4378 domain-containing protein</fullName>
    </recommendedName>
</protein>
<keyword evidence="4" id="KW-1185">Reference proteome</keyword>
<feature type="compositionally biased region" description="Polar residues" evidence="1">
    <location>
        <begin position="467"/>
        <end position="484"/>
    </location>
</feature>
<feature type="compositionally biased region" description="Basic and acidic residues" evidence="1">
    <location>
        <begin position="543"/>
        <end position="560"/>
    </location>
</feature>
<proteinExistence type="predicted"/>
<sequence length="1059" mass="118945">MSTKLLNSLSDENPDLQKQIGCMNGIFHLFDRHHLLSNRRFANHNHKRLPPPQGQNDNHEIKPHSASQRPKDKIPKKTVKEKRRISTESSRTSFSSSSCSSSFSSMDCNKQSQPEPSSYGQANFPGTPTRDLPVFQPSDSSQLSRQHVGFRDIVKDSMYREARELSIKTATKESIGGQTLKYMDSPRPVHLQQPKAMKSRVSGLNESFRVLPKLRETPLRKDGFTPKDAPRFSYDGRESRDAFKSTTKVKELPRLSLDSRERSMRGSNIEMKSNNLLADLQRGNVKPNDIMDQQQEPGSSKRPSSVVAKLMGLEAFPEPMMANGNQPGQIKTSPDVECDSFSQLSRPTDEIKQNRISGSPRNSRKEPVSPRTRNADSVKKPLAGSKFPIETAPWRQPDANKGQTTASKSSATPTKTPNSSLSVYGEIEKRLAQLEFKKSGKDLRALKQILEAMQKTKEMLESRKDQASNFASQTGNNSIVYQSSELDRKDSNPSSTTFKETSSPKCFKSPIVIMKAAKSIEKAGNSVSSANLTENLSGLQRLRIGDPADKRTTKDPTPRKIQLREPSSRMLHPKNKNNTAETLRLAQTSKSAYATGKNKSAKSSEFMNPRLQQKKLGLEKQSHPTTPLSDLSRIRKQVIESGSPHRKAGPKSPNSQQRGTRSYDISNDSRDLSHQDDATSLKSESNISMASHTESEVTSTDRSDKVGDTFQRYGLKVGINTLAHPDNIWIVLLRAFIFAIQDPDTWYTEDRSTVAPAKVGGEQPSPVSVLDATFYKDEPPSPVKKISHDFKDEETLISDEAEWRLMDLNHSSSSRNPSFSSDNDYRKVQNLMHIYPTHRGSITDEIALINNSTDPAHRYISEILLASGLLRDVESGFMSFRLHPSGHLINPNLFLVLEQNKACTRFLNAGYKDKKTIHSKNTNEKAQRKLIFDAVNEILVHKLLLEGSSKQWVSPSKLVDKRPRQQQLLRDLCTEVDRLQANSSNCSLEDEEDCLRSIIWQDMMQGSMDWTGCQSEISWLALGVERLIFKDLITEIVHDETASQRGQPACRHCRQLFSK</sequence>
<feature type="region of interest" description="Disordered" evidence="1">
    <location>
        <begin position="640"/>
        <end position="706"/>
    </location>
</feature>